<dbReference type="Pfam" id="PF13460">
    <property type="entry name" value="NAD_binding_10"/>
    <property type="match status" value="1"/>
</dbReference>
<dbReference type="Proteomes" id="UP000312512">
    <property type="component" value="Unassembled WGS sequence"/>
</dbReference>
<dbReference type="OrthoDB" id="3763081at2"/>
<dbReference type="InterPro" id="IPR051606">
    <property type="entry name" value="Polyketide_Oxido-like"/>
</dbReference>
<dbReference type="RefSeq" id="WP_139636141.1">
    <property type="nucleotide sequence ID" value="NZ_CP045572.1"/>
</dbReference>
<accession>A0A5C4VH28</accession>
<proteinExistence type="predicted"/>
<reference evidence="1 2" key="1">
    <citation type="submission" date="2019-10" db="EMBL/GenBank/DDBJ databases">
        <title>Nonomuraea sp. nov., isolated from Phyllanthus amarus.</title>
        <authorList>
            <person name="Klykleung N."/>
            <person name="Tanasupawat S."/>
        </authorList>
    </citation>
    <scope>NUCLEOTIDE SEQUENCE [LARGE SCALE GENOMIC DNA]</scope>
    <source>
        <strain evidence="1 2">PA1-10</strain>
    </source>
</reference>
<dbReference type="GO" id="GO:0004074">
    <property type="term" value="F:biliverdin reductase [NAD(P)H] activity"/>
    <property type="evidence" value="ECO:0007669"/>
    <property type="project" value="TreeGrafter"/>
</dbReference>
<evidence type="ECO:0000313" key="2">
    <source>
        <dbReference type="Proteomes" id="UP000312512"/>
    </source>
</evidence>
<evidence type="ECO:0000313" key="1">
    <source>
        <dbReference type="EMBL" id="KAB8188929.1"/>
    </source>
</evidence>
<dbReference type="InterPro" id="IPR016040">
    <property type="entry name" value="NAD(P)-bd_dom"/>
</dbReference>
<dbReference type="PANTHER" id="PTHR43355:SF2">
    <property type="entry name" value="FLAVIN REDUCTASE (NADPH)"/>
    <property type="match status" value="1"/>
</dbReference>
<dbReference type="AlphaFoldDB" id="A0A5C4VH28"/>
<dbReference type="SUPFAM" id="SSF51735">
    <property type="entry name" value="NAD(P)-binding Rossmann-fold domains"/>
    <property type="match status" value="1"/>
</dbReference>
<dbReference type="PANTHER" id="PTHR43355">
    <property type="entry name" value="FLAVIN REDUCTASE (NADPH)"/>
    <property type="match status" value="1"/>
</dbReference>
<protein>
    <submittedName>
        <fullName evidence="1">NAD(P)H-binding protein</fullName>
    </submittedName>
</protein>
<dbReference type="EMBL" id="VDLX02000022">
    <property type="protein sequence ID" value="KAB8188929.1"/>
    <property type="molecule type" value="Genomic_DNA"/>
</dbReference>
<dbReference type="InterPro" id="IPR036291">
    <property type="entry name" value="NAD(P)-bd_dom_sf"/>
</dbReference>
<dbReference type="GO" id="GO:0042602">
    <property type="term" value="F:riboflavin reductase (NADPH) activity"/>
    <property type="evidence" value="ECO:0007669"/>
    <property type="project" value="TreeGrafter"/>
</dbReference>
<accession>A0A5P9YV26</accession>
<sequence length="212" mass="22704">MRLTVFGATGGTGLQLVRQALDLGHDVTAVVRDASRLPAELRERVEVAETNVMDPQAITPAVEGRDAVLTALGTRDRGPTTVLSDGIASVSKAMTQVGGRRLLMVSAAGLVADTGDGPFTRYVLKPLVVQRLFRHSYADLAEAERLLRAGDLDWTIVRPARLTNAPRSARYRTERDLSIRGGGSTSRADLAHCMLALIDDPTSIHHAISVAS</sequence>
<comment type="caution">
    <text evidence="1">The sequence shown here is derived from an EMBL/GenBank/DDBJ whole genome shotgun (WGS) entry which is preliminary data.</text>
</comment>
<dbReference type="Gene3D" id="3.40.50.720">
    <property type="entry name" value="NAD(P)-binding Rossmann-like Domain"/>
    <property type="match status" value="1"/>
</dbReference>
<keyword evidence="2" id="KW-1185">Reference proteome</keyword>
<name>A0A5C4VH28_9ACTN</name>
<gene>
    <name evidence="1" type="ORF">FH608_041310</name>
</gene>
<dbReference type="CDD" id="cd05244">
    <property type="entry name" value="BVR-B_like_SDR_a"/>
    <property type="match status" value="1"/>
</dbReference>
<organism evidence="1 2">
    <name type="scientific">Nonomuraea phyllanthi</name>
    <dbReference type="NCBI Taxonomy" id="2219224"/>
    <lineage>
        <taxon>Bacteria</taxon>
        <taxon>Bacillati</taxon>
        <taxon>Actinomycetota</taxon>
        <taxon>Actinomycetes</taxon>
        <taxon>Streptosporangiales</taxon>
        <taxon>Streptosporangiaceae</taxon>
        <taxon>Nonomuraea</taxon>
    </lineage>
</organism>